<name>A0A518H9X0_9BACT</name>
<dbReference type="InterPro" id="IPR027039">
    <property type="entry name" value="Crtac1"/>
</dbReference>
<keyword evidence="5" id="KW-1185">Reference proteome</keyword>
<dbReference type="Gene3D" id="2.130.10.130">
    <property type="entry name" value="Integrin alpha, N-terminal"/>
    <property type="match status" value="2"/>
</dbReference>
<dbReference type="SUPFAM" id="SSF48452">
    <property type="entry name" value="TPR-like"/>
    <property type="match status" value="1"/>
</dbReference>
<dbReference type="KEGG" id="tpla:ElP_55930"/>
<dbReference type="Pfam" id="PF14559">
    <property type="entry name" value="TPR_19"/>
    <property type="match status" value="1"/>
</dbReference>
<dbReference type="InterPro" id="IPR013517">
    <property type="entry name" value="FG-GAP"/>
</dbReference>
<dbReference type="AlphaFoldDB" id="A0A518H9X0"/>
<organism evidence="4 5">
    <name type="scientific">Tautonia plasticadhaerens</name>
    <dbReference type="NCBI Taxonomy" id="2527974"/>
    <lineage>
        <taxon>Bacteria</taxon>
        <taxon>Pseudomonadati</taxon>
        <taxon>Planctomycetota</taxon>
        <taxon>Planctomycetia</taxon>
        <taxon>Isosphaerales</taxon>
        <taxon>Isosphaeraceae</taxon>
        <taxon>Tautonia</taxon>
    </lineage>
</organism>
<evidence type="ECO:0000256" key="2">
    <source>
        <dbReference type="SAM" id="MobiDB-lite"/>
    </source>
</evidence>
<dbReference type="Pfam" id="PF13517">
    <property type="entry name" value="FG-GAP_3"/>
    <property type="match status" value="2"/>
</dbReference>
<dbReference type="SUPFAM" id="SSF69318">
    <property type="entry name" value="Integrin alpha N-terminal domain"/>
    <property type="match status" value="1"/>
</dbReference>
<dbReference type="Proteomes" id="UP000317835">
    <property type="component" value="Chromosome"/>
</dbReference>
<evidence type="ECO:0000313" key="4">
    <source>
        <dbReference type="EMBL" id="QDV37651.1"/>
    </source>
</evidence>
<reference evidence="4 5" key="1">
    <citation type="submission" date="2019-02" db="EMBL/GenBank/DDBJ databases">
        <title>Deep-cultivation of Planctomycetes and their phenomic and genomic characterization uncovers novel biology.</title>
        <authorList>
            <person name="Wiegand S."/>
            <person name="Jogler M."/>
            <person name="Boedeker C."/>
            <person name="Pinto D."/>
            <person name="Vollmers J."/>
            <person name="Rivas-Marin E."/>
            <person name="Kohn T."/>
            <person name="Peeters S.H."/>
            <person name="Heuer A."/>
            <person name="Rast P."/>
            <person name="Oberbeckmann S."/>
            <person name="Bunk B."/>
            <person name="Jeske O."/>
            <person name="Meyerdierks A."/>
            <person name="Storesund J.E."/>
            <person name="Kallscheuer N."/>
            <person name="Luecker S."/>
            <person name="Lage O.M."/>
            <person name="Pohl T."/>
            <person name="Merkel B.J."/>
            <person name="Hornburger P."/>
            <person name="Mueller R.-W."/>
            <person name="Bruemmer F."/>
            <person name="Labrenz M."/>
            <person name="Spormann A.M."/>
            <person name="Op den Camp H."/>
            <person name="Overmann J."/>
            <person name="Amann R."/>
            <person name="Jetten M.S.M."/>
            <person name="Mascher T."/>
            <person name="Medema M.H."/>
            <person name="Devos D.P."/>
            <person name="Kaster A.-K."/>
            <person name="Ovreas L."/>
            <person name="Rohde M."/>
            <person name="Galperin M.Y."/>
            <person name="Jogler C."/>
        </authorList>
    </citation>
    <scope>NUCLEOTIDE SEQUENCE [LARGE SCALE GENOMIC DNA]</scope>
    <source>
        <strain evidence="4 5">ElP</strain>
    </source>
</reference>
<gene>
    <name evidence="4" type="ORF">ElP_55930</name>
</gene>
<dbReference type="PANTHER" id="PTHR16026:SF0">
    <property type="entry name" value="CARTILAGE ACIDIC PROTEIN 1"/>
    <property type="match status" value="1"/>
</dbReference>
<evidence type="ECO:0000256" key="1">
    <source>
        <dbReference type="ARBA" id="ARBA00022729"/>
    </source>
</evidence>
<accession>A0A518H9X0</accession>
<sequence length="973" mass="104981">MRRLLVLMSVGVGLAMGAWLGVRAVEARRFREDLARARAEFGAQRFATARKRLVRLAERRPGDGEVELLRGECERRLGHPDAALAAWGRVPDGTEQAAPAALASGRMALGLGRLRLAEARLLRASRAGGDVADEAWRLLDVLYWLTGRRDEQRAVLRARAEREADPSKTLRELWSIDRDPYPVVGITAALAKARRSTPGDDLVWLASADLAIRTGRFDEAGAWLDRCERARPDDPAVWRARLEWAKGVGRPEEVRRAAAHLPAPALPRATMLATRVWLAARDGDRQAERSALEALLALEPANDAALERLADLAAQAGEPGKVAELRRRKAAMDAVVDRYRRLIQLPEKAPHAAELARTAEEIGRWFDARTWWALAARRDASAVGEARAAITRLAARNEAVRPTGGRTLADLLGPGLTGGRPTDSGPHDPVIPTFVDEAAARGLVYRFDHGPSEEHQLPETMSGGVAVLDFDGDGWLDIYALQGGPFPPRESPPPFGDRLFRNRGDGRFLDVTAASGLAALPGGYGHGVAVGDFDNDGRPDLFVTRWRSYALYRNLGGGRFEDATARAGLGGDRDWPTSAAWADFDDDGDLDLYVCHYLKWDAENPTLCEYPERSKPGYMHCDPLAFPALPDHLFRNEGGRFIDVSAEAGLVDRDGRGLGVVADDLDDDGKVDLFVANDLSANLFYRNLGGFRFTEQAMEAGLAASGQGGYLAGMGTARGDFDGDGRLDLAVTNFHNEATTLYHDHGGGLFSDRSADAGLAVATRQFLGFGVAALDANNDGRLDLVQANGHVSDFSPAFPYEMTAQLLLGDATGRFRDASRRAGPPWQVPRLGRGLAVGDMDNDGRMDVLVVGQGAPLALLVNQPTPAAGRFLTLALEGVASNRDGVGARVTVSAGGRDRVAARFGGGSYLSASDPRLHFGLGAERRVDRVEVRWPSGRRDTYEGLTAGTGYRLREGDPTPEPLAGFAGDPAGP</sequence>
<dbReference type="InterPro" id="IPR028994">
    <property type="entry name" value="Integrin_alpha_N"/>
</dbReference>
<dbReference type="InterPro" id="IPR011990">
    <property type="entry name" value="TPR-like_helical_dom_sf"/>
</dbReference>
<protein>
    <submittedName>
        <fullName evidence="4">FG-GAP repeat protein</fullName>
    </submittedName>
</protein>
<dbReference type="EMBL" id="CP036426">
    <property type="protein sequence ID" value="QDV37651.1"/>
    <property type="molecule type" value="Genomic_DNA"/>
</dbReference>
<dbReference type="Gene3D" id="1.25.40.10">
    <property type="entry name" value="Tetratricopeptide repeat domain"/>
    <property type="match status" value="2"/>
</dbReference>
<feature type="region of interest" description="Disordered" evidence="2">
    <location>
        <begin position="954"/>
        <end position="973"/>
    </location>
</feature>
<dbReference type="PANTHER" id="PTHR16026">
    <property type="entry name" value="CARTILAGE ACIDIC PROTEIN 1"/>
    <property type="match status" value="1"/>
</dbReference>
<proteinExistence type="predicted"/>
<dbReference type="Pfam" id="PF07593">
    <property type="entry name" value="UnbV_ASPIC"/>
    <property type="match status" value="1"/>
</dbReference>
<feature type="domain" description="ASPIC/UnbV" evidence="3">
    <location>
        <begin position="885"/>
        <end position="949"/>
    </location>
</feature>
<dbReference type="RefSeq" id="WP_145275650.1">
    <property type="nucleotide sequence ID" value="NZ_CP036426.1"/>
</dbReference>
<evidence type="ECO:0000313" key="5">
    <source>
        <dbReference type="Proteomes" id="UP000317835"/>
    </source>
</evidence>
<dbReference type="OrthoDB" id="5287961at2"/>
<keyword evidence="1" id="KW-0732">Signal</keyword>
<dbReference type="InterPro" id="IPR011519">
    <property type="entry name" value="UnbV_ASPIC"/>
</dbReference>
<evidence type="ECO:0000259" key="3">
    <source>
        <dbReference type="Pfam" id="PF07593"/>
    </source>
</evidence>